<evidence type="ECO:0000313" key="3">
    <source>
        <dbReference type="EMBL" id="MCQ8230411.1"/>
    </source>
</evidence>
<dbReference type="PANTHER" id="PTHR36924">
    <property type="entry name" value="ANTITOXIN HIGA-1"/>
    <property type="match status" value="1"/>
</dbReference>
<protein>
    <submittedName>
        <fullName evidence="3">HigA family addiction module antitoxin</fullName>
    </submittedName>
</protein>
<dbReference type="InterPro" id="IPR010982">
    <property type="entry name" value="Lambda_DNA-bd_dom_sf"/>
</dbReference>
<dbReference type="EMBL" id="JANIET010000003">
    <property type="protein sequence ID" value="MCQ8230411.1"/>
    <property type="molecule type" value="Genomic_DNA"/>
</dbReference>
<dbReference type="InterPro" id="IPR001387">
    <property type="entry name" value="Cro/C1-type_HTH"/>
</dbReference>
<dbReference type="PROSITE" id="PS50943">
    <property type="entry name" value="HTH_CROC1"/>
    <property type="match status" value="1"/>
</dbReference>
<dbReference type="CDD" id="cd00093">
    <property type="entry name" value="HTH_XRE"/>
    <property type="match status" value="1"/>
</dbReference>
<keyword evidence="4" id="KW-1185">Reference proteome</keyword>
<dbReference type="NCBIfam" id="TIGR02607">
    <property type="entry name" value="antidote_HigA"/>
    <property type="match status" value="1"/>
</dbReference>
<evidence type="ECO:0000313" key="4">
    <source>
        <dbReference type="Proteomes" id="UP001300015"/>
    </source>
</evidence>
<dbReference type="SUPFAM" id="SSF47413">
    <property type="entry name" value="lambda repressor-like DNA-binding domains"/>
    <property type="match status" value="1"/>
</dbReference>
<name>A0ABT1VS86_9GAMM</name>
<proteinExistence type="predicted"/>
<evidence type="ECO:0000256" key="1">
    <source>
        <dbReference type="ARBA" id="ARBA00023125"/>
    </source>
</evidence>
<evidence type="ECO:0000259" key="2">
    <source>
        <dbReference type="PROSITE" id="PS50943"/>
    </source>
</evidence>
<comment type="caution">
    <text evidence="3">The sequence shown here is derived from an EMBL/GenBank/DDBJ whole genome shotgun (WGS) entry which is preliminary data.</text>
</comment>
<feature type="domain" description="HTH cro/C1-type" evidence="2">
    <location>
        <begin position="19"/>
        <end position="67"/>
    </location>
</feature>
<accession>A0ABT1VS86</accession>
<dbReference type="PANTHER" id="PTHR36924:SF1">
    <property type="entry name" value="ANTITOXIN HIGA-1"/>
    <property type="match status" value="1"/>
</dbReference>
<dbReference type="Gene3D" id="1.10.260.40">
    <property type="entry name" value="lambda repressor-like DNA-binding domains"/>
    <property type="match status" value="1"/>
</dbReference>
<dbReference type="RefSeq" id="WP_256699205.1">
    <property type="nucleotide sequence ID" value="NZ_JANIES010000003.1"/>
</dbReference>
<gene>
    <name evidence="3" type="ORF">NQH49_23415</name>
</gene>
<keyword evidence="1" id="KW-0238">DNA-binding</keyword>
<sequence>MKQHTPPHPGTLVADNIAALNLSLHEVAVALNVSSSRLQRITKQQIAISPEMAVRLSYVIGSSPEWWLRMQDAYSLYHAKQKVDLSRLKPLSTAQGSNS</sequence>
<organism evidence="3 4">
    <name type="scientific">Pantoea trifolii</name>
    <dbReference type="NCBI Taxonomy" id="2968030"/>
    <lineage>
        <taxon>Bacteria</taxon>
        <taxon>Pseudomonadati</taxon>
        <taxon>Pseudomonadota</taxon>
        <taxon>Gammaproteobacteria</taxon>
        <taxon>Enterobacterales</taxon>
        <taxon>Erwiniaceae</taxon>
        <taxon>Pantoea</taxon>
    </lineage>
</organism>
<dbReference type="SMART" id="SM00530">
    <property type="entry name" value="HTH_XRE"/>
    <property type="match status" value="1"/>
</dbReference>
<dbReference type="InterPro" id="IPR013430">
    <property type="entry name" value="Toxin_antidote_HigA"/>
</dbReference>
<reference evidence="3 4" key="1">
    <citation type="submission" date="2022-07" db="EMBL/GenBank/DDBJ databases">
        <title>Pantoea trifolii sp. nov. isolated from root nodules of Trifolium rubens.</title>
        <authorList>
            <person name="Kalita M."/>
            <person name="Wdowiak-Wrobel S."/>
            <person name="Marek-Kozaczuk M."/>
            <person name="Palusinska-Szysz M."/>
            <person name="Sokolowski W."/>
            <person name="Coutinho T."/>
            <person name="Hlahane L."/>
        </authorList>
    </citation>
    <scope>NUCLEOTIDE SEQUENCE [LARGE SCALE GENOMIC DNA]</scope>
    <source>
        <strain evidence="3 4">MMK2</strain>
    </source>
</reference>
<dbReference type="Proteomes" id="UP001300015">
    <property type="component" value="Unassembled WGS sequence"/>
</dbReference>
<dbReference type="Pfam" id="PF01381">
    <property type="entry name" value="HTH_3"/>
    <property type="match status" value="1"/>
</dbReference>